<evidence type="ECO:0000313" key="2">
    <source>
        <dbReference type="Proteomes" id="UP001595701"/>
    </source>
</evidence>
<keyword evidence="2" id="KW-1185">Reference proteome</keyword>
<protein>
    <submittedName>
        <fullName evidence="1">Uncharacterized protein</fullName>
    </submittedName>
</protein>
<proteinExistence type="predicted"/>
<comment type="caution">
    <text evidence="1">The sequence shown here is derived from an EMBL/GenBank/DDBJ whole genome shotgun (WGS) entry which is preliminary data.</text>
</comment>
<dbReference type="EMBL" id="JBHRWR010000016">
    <property type="protein sequence ID" value="MFC3575856.1"/>
    <property type="molecule type" value="Genomic_DNA"/>
</dbReference>
<reference evidence="2" key="1">
    <citation type="journal article" date="2019" name="Int. J. Syst. Evol. Microbiol.">
        <title>The Global Catalogue of Microorganisms (GCM) 10K type strain sequencing project: providing services to taxonomists for standard genome sequencing and annotation.</title>
        <authorList>
            <consortium name="The Broad Institute Genomics Platform"/>
            <consortium name="The Broad Institute Genome Sequencing Center for Infectious Disease"/>
            <person name="Wu L."/>
            <person name="Ma J."/>
        </authorList>
    </citation>
    <scope>NUCLEOTIDE SEQUENCE [LARGE SCALE GENOMIC DNA]</scope>
    <source>
        <strain evidence="2">CGMCC 4.7035</strain>
    </source>
</reference>
<dbReference type="Proteomes" id="UP001595701">
    <property type="component" value="Unassembled WGS sequence"/>
</dbReference>
<gene>
    <name evidence="1" type="ORF">ACFOZ0_21750</name>
</gene>
<sequence>MTLTEEQLQRPPAEVRYADELAALRAADDEPRPPGRQLSLRAARRFIVGDERAGVSRKFIGKASLLKSS</sequence>
<name>A0ABV7SHV9_9ACTN</name>
<evidence type="ECO:0000313" key="1">
    <source>
        <dbReference type="EMBL" id="MFC3575856.1"/>
    </source>
</evidence>
<accession>A0ABV7SHV9</accession>
<organism evidence="1 2">
    <name type="scientific">Streptomyces yaanensis</name>
    <dbReference type="NCBI Taxonomy" id="1142239"/>
    <lineage>
        <taxon>Bacteria</taxon>
        <taxon>Bacillati</taxon>
        <taxon>Actinomycetota</taxon>
        <taxon>Actinomycetes</taxon>
        <taxon>Kitasatosporales</taxon>
        <taxon>Streptomycetaceae</taxon>
        <taxon>Streptomyces</taxon>
    </lineage>
</organism>
<dbReference type="RefSeq" id="WP_310765943.1">
    <property type="nucleotide sequence ID" value="NZ_JBHRWR010000016.1"/>
</dbReference>